<dbReference type="AlphaFoldDB" id="A0A1E4TIL8"/>
<dbReference type="InterPro" id="IPR051870">
    <property type="entry name" value="Elongin-A_domain"/>
</dbReference>
<keyword evidence="3" id="KW-1185">Reference proteome</keyword>
<accession>A0A1E4TIL8</accession>
<gene>
    <name evidence="2" type="ORF">CANCADRAFT_73119</name>
</gene>
<feature type="region of interest" description="Disordered" evidence="1">
    <location>
        <begin position="87"/>
        <end position="108"/>
    </location>
</feature>
<evidence type="ECO:0000313" key="2">
    <source>
        <dbReference type="EMBL" id="ODV91602.1"/>
    </source>
</evidence>
<dbReference type="PANTHER" id="PTHR15141:SF76">
    <property type="entry name" value="TRANSCRIPTION ELONGATION FACTOR B POLYPEPTIDE 3"/>
    <property type="match status" value="1"/>
</dbReference>
<sequence>MHPLKHLALQKCLRYINYITDVGEAPYELMEPILCKMSAPGLEAIEKASPQLRDRTDPLWKALLVRDFPTKDIPSTNFRSAYAKNHKEKQRRLKSVSQKLRASTESLNEQKSMMKITPLDDIPLSIKRAELARKLSNTPKKNLSIMQKARMEVRDNLRSRSKVHKPIRVTASSVIASQNNSHDQSSHNQTRSSTIPSVFSKPRK</sequence>
<dbReference type="Proteomes" id="UP000095023">
    <property type="component" value="Unassembled WGS sequence"/>
</dbReference>
<protein>
    <recommendedName>
        <fullName evidence="4">Elongin-A</fullName>
    </recommendedName>
</protein>
<proteinExistence type="predicted"/>
<dbReference type="Gene3D" id="6.10.250.3180">
    <property type="match status" value="1"/>
</dbReference>
<dbReference type="EMBL" id="KV453841">
    <property type="protein sequence ID" value="ODV91602.1"/>
    <property type="molecule type" value="Genomic_DNA"/>
</dbReference>
<dbReference type="Pfam" id="PF06881">
    <property type="entry name" value="Elongin_A"/>
    <property type="match status" value="1"/>
</dbReference>
<dbReference type="GO" id="GO:0070449">
    <property type="term" value="C:elongin complex"/>
    <property type="evidence" value="ECO:0007669"/>
    <property type="project" value="InterPro"/>
</dbReference>
<organism evidence="2 3">
    <name type="scientific">Tortispora caseinolytica NRRL Y-17796</name>
    <dbReference type="NCBI Taxonomy" id="767744"/>
    <lineage>
        <taxon>Eukaryota</taxon>
        <taxon>Fungi</taxon>
        <taxon>Dikarya</taxon>
        <taxon>Ascomycota</taxon>
        <taxon>Saccharomycotina</taxon>
        <taxon>Trigonopsidomycetes</taxon>
        <taxon>Trigonopsidales</taxon>
        <taxon>Trigonopsidaceae</taxon>
        <taxon>Tortispora</taxon>
    </lineage>
</organism>
<feature type="compositionally biased region" description="Polar residues" evidence="1">
    <location>
        <begin position="95"/>
        <end position="108"/>
    </location>
</feature>
<feature type="compositionally biased region" description="Low complexity" evidence="1">
    <location>
        <begin position="177"/>
        <end position="189"/>
    </location>
</feature>
<dbReference type="GO" id="GO:0006368">
    <property type="term" value="P:transcription elongation by RNA polymerase II"/>
    <property type="evidence" value="ECO:0007669"/>
    <property type="project" value="InterPro"/>
</dbReference>
<evidence type="ECO:0000256" key="1">
    <source>
        <dbReference type="SAM" id="MobiDB-lite"/>
    </source>
</evidence>
<evidence type="ECO:0008006" key="4">
    <source>
        <dbReference type="Google" id="ProtNLM"/>
    </source>
</evidence>
<feature type="region of interest" description="Disordered" evidence="1">
    <location>
        <begin position="156"/>
        <end position="204"/>
    </location>
</feature>
<name>A0A1E4TIL8_9ASCO</name>
<dbReference type="PANTHER" id="PTHR15141">
    <property type="entry name" value="TRANSCRIPTION ELONGATION FACTOR B POLYPEPTIDE 3"/>
    <property type="match status" value="1"/>
</dbReference>
<dbReference type="OrthoDB" id="21513at2759"/>
<evidence type="ECO:0000313" key="3">
    <source>
        <dbReference type="Proteomes" id="UP000095023"/>
    </source>
</evidence>
<reference evidence="3" key="1">
    <citation type="submission" date="2016-02" db="EMBL/GenBank/DDBJ databases">
        <title>Comparative genomics of biotechnologically important yeasts.</title>
        <authorList>
            <consortium name="DOE Joint Genome Institute"/>
            <person name="Riley R."/>
            <person name="Haridas S."/>
            <person name="Wolfe K.H."/>
            <person name="Lopes M.R."/>
            <person name="Hittinger C.T."/>
            <person name="Goker M."/>
            <person name="Salamov A."/>
            <person name="Wisecaver J."/>
            <person name="Long T.M."/>
            <person name="Aerts A.L."/>
            <person name="Barry K."/>
            <person name="Choi C."/>
            <person name="Clum A."/>
            <person name="Coughlan A.Y."/>
            <person name="Deshpande S."/>
            <person name="Douglass A.P."/>
            <person name="Hanson S.J."/>
            <person name="Klenk H.-P."/>
            <person name="Labutti K."/>
            <person name="Lapidus A."/>
            <person name="Lindquist E."/>
            <person name="Lipzen A."/>
            <person name="Meier-Kolthoff J.P."/>
            <person name="Ohm R.A."/>
            <person name="Otillar R.P."/>
            <person name="Pangilinan J."/>
            <person name="Peng Y."/>
            <person name="Rokas A."/>
            <person name="Rosa C.A."/>
            <person name="Scheuner C."/>
            <person name="Sibirny A.A."/>
            <person name="Slot J.C."/>
            <person name="Stielow J.B."/>
            <person name="Sun H."/>
            <person name="Kurtzman C.P."/>
            <person name="Blackwell M."/>
            <person name="Jeffries T.W."/>
            <person name="Grigoriev I.V."/>
        </authorList>
    </citation>
    <scope>NUCLEOTIDE SEQUENCE [LARGE SCALE GENOMIC DNA]</scope>
    <source>
        <strain evidence="3">NRRL Y-17796</strain>
    </source>
</reference>
<dbReference type="InterPro" id="IPR010684">
    <property type="entry name" value="RNA_pol_II_trans_fac_SIII_A"/>
</dbReference>